<evidence type="ECO:0000313" key="2">
    <source>
        <dbReference type="Proteomes" id="UP000460650"/>
    </source>
</evidence>
<organism evidence="1 2">
    <name type="scientific">Brucella tritici</name>
    <dbReference type="NCBI Taxonomy" id="94626"/>
    <lineage>
        <taxon>Bacteria</taxon>
        <taxon>Pseudomonadati</taxon>
        <taxon>Pseudomonadota</taxon>
        <taxon>Alphaproteobacteria</taxon>
        <taxon>Hyphomicrobiales</taxon>
        <taxon>Brucellaceae</taxon>
        <taxon>Brucella/Ochrobactrum group</taxon>
        <taxon>Brucella</taxon>
    </lineage>
</organism>
<dbReference type="AlphaFoldDB" id="A0A7V8B0R0"/>
<reference evidence="1 2" key="1">
    <citation type="submission" date="2019-09" db="EMBL/GenBank/DDBJ databases">
        <title>Taxonomic organization of the family Brucellaceae based on a phylogenomic approach.</title>
        <authorList>
            <person name="Leclercq S."/>
            <person name="Cloeckaert A."/>
            <person name="Zygmunt M.S."/>
        </authorList>
    </citation>
    <scope>NUCLEOTIDE SEQUENCE [LARGE SCALE GENOMIC DNA]</scope>
    <source>
        <strain evidence="1 2">TA93</strain>
    </source>
</reference>
<dbReference type="Proteomes" id="UP000460650">
    <property type="component" value="Unassembled WGS sequence"/>
</dbReference>
<evidence type="ECO:0000313" key="1">
    <source>
        <dbReference type="EMBL" id="KAB2655144.1"/>
    </source>
</evidence>
<dbReference type="EMBL" id="WBVY01000007">
    <property type="protein sequence ID" value="KAB2655144.1"/>
    <property type="molecule type" value="Genomic_DNA"/>
</dbReference>
<protein>
    <submittedName>
        <fullName evidence="1">CopG family transcriptional regulator</fullName>
    </submittedName>
</protein>
<proteinExistence type="predicted"/>
<gene>
    <name evidence="1" type="ORF">F9K94_21570</name>
</gene>
<comment type="caution">
    <text evidence="1">The sequence shown here is derived from an EMBL/GenBank/DDBJ whole genome shotgun (WGS) entry which is preliminary data.</text>
</comment>
<sequence length="64" mass="7069">MSKIEAIAEATEHSVDWVISRAVKIYLLNEGGEVLNSIEGRNQIARGEFEDIDVVIADLDRIVG</sequence>
<dbReference type="RefSeq" id="WP_151648412.1">
    <property type="nucleotide sequence ID" value="NZ_WBVY01000007.1"/>
</dbReference>
<accession>A0A7V8B0R0</accession>
<name>A0A7V8B0R0_9HYPH</name>